<sequence length="38" mass="4429">MFSLSFSRFMKFSLGHIGLELDLNQEQNLLLTQSLSWP</sequence>
<dbReference type="EMBL" id="CAQL01000936">
    <property type="protein sequence ID" value="CCQ57976.1"/>
    <property type="molecule type" value="Genomic_DNA"/>
</dbReference>
<proteinExistence type="predicted"/>
<name>T2IWD4_CROWT</name>
<protein>
    <submittedName>
        <fullName evidence="1">Uncharacterized protein</fullName>
    </submittedName>
</protein>
<comment type="caution">
    <text evidence="1">The sequence shown here is derived from an EMBL/GenBank/DDBJ whole genome shotgun (WGS) entry which is preliminary data.</text>
</comment>
<evidence type="ECO:0000313" key="2">
    <source>
        <dbReference type="Proteomes" id="UP000017981"/>
    </source>
</evidence>
<reference evidence="1 2" key="1">
    <citation type="submission" date="2013-01" db="EMBL/GenBank/DDBJ databases">
        <authorList>
            <person name="Bench S."/>
        </authorList>
    </citation>
    <scope>NUCLEOTIDE SEQUENCE [LARGE SCALE GENOMIC DNA]</scope>
    <source>
        <strain evidence="1 2">WH 0005</strain>
    </source>
</reference>
<accession>T2IWD4</accession>
<reference evidence="1 2" key="2">
    <citation type="submission" date="2013-09" db="EMBL/GenBank/DDBJ databases">
        <title>Whole genome comparison of six Crocosphaera watsonii strains with differing phenotypes.</title>
        <authorList>
            <person name="Bench S.R."/>
            <person name="Heller P."/>
            <person name="Frank I."/>
            <person name="Arciniega M."/>
            <person name="Shilova I.N."/>
            <person name="Zehr J.P."/>
        </authorList>
    </citation>
    <scope>NUCLEOTIDE SEQUENCE [LARGE SCALE GENOMIC DNA]</scope>
    <source>
        <strain evidence="1 2">WH 0005</strain>
    </source>
</reference>
<gene>
    <name evidence="1" type="ORF">CWATWH0005_3789</name>
</gene>
<organism evidence="1 2">
    <name type="scientific">Crocosphaera watsonii WH 0005</name>
    <dbReference type="NCBI Taxonomy" id="423472"/>
    <lineage>
        <taxon>Bacteria</taxon>
        <taxon>Bacillati</taxon>
        <taxon>Cyanobacteriota</taxon>
        <taxon>Cyanophyceae</taxon>
        <taxon>Oscillatoriophycideae</taxon>
        <taxon>Chroococcales</taxon>
        <taxon>Aphanothecaceae</taxon>
        <taxon>Crocosphaera</taxon>
    </lineage>
</organism>
<dbReference type="Proteomes" id="UP000017981">
    <property type="component" value="Unassembled WGS sequence"/>
</dbReference>
<dbReference type="AlphaFoldDB" id="T2IWD4"/>
<evidence type="ECO:0000313" key="1">
    <source>
        <dbReference type="EMBL" id="CCQ57976.1"/>
    </source>
</evidence>